<sequence>MSVTKKDVEYVAELARLSFEEDEKEGLAEDLNQILAYVEKLGELDTEKEDIIVNPYYIENKFREDVVTPSMKLEDVVKNAPKTLEEYVLVPTIIRE</sequence>
<dbReference type="GO" id="GO:0006412">
    <property type="term" value="P:translation"/>
    <property type="evidence" value="ECO:0007669"/>
    <property type="project" value="UniProtKB-UniRule"/>
</dbReference>
<dbReference type="RefSeq" id="WP_077866041.1">
    <property type="nucleotide sequence ID" value="NZ_LZYZ01000005.1"/>
</dbReference>
<comment type="catalytic activity">
    <reaction evidence="5 6">
        <text>L-glutamyl-tRNA(Gln) + L-glutamine + ATP + H2O = L-glutaminyl-tRNA(Gln) + L-glutamate + ADP + phosphate + H(+)</text>
        <dbReference type="Rhea" id="RHEA:17521"/>
        <dbReference type="Rhea" id="RHEA-COMP:9681"/>
        <dbReference type="Rhea" id="RHEA-COMP:9684"/>
        <dbReference type="ChEBI" id="CHEBI:15377"/>
        <dbReference type="ChEBI" id="CHEBI:15378"/>
        <dbReference type="ChEBI" id="CHEBI:29985"/>
        <dbReference type="ChEBI" id="CHEBI:30616"/>
        <dbReference type="ChEBI" id="CHEBI:43474"/>
        <dbReference type="ChEBI" id="CHEBI:58359"/>
        <dbReference type="ChEBI" id="CHEBI:78520"/>
        <dbReference type="ChEBI" id="CHEBI:78521"/>
        <dbReference type="ChEBI" id="CHEBI:456216"/>
    </reaction>
</comment>
<comment type="function">
    <text evidence="3 6">Allows the formation of correctly charged Asn-tRNA(Asn) or Gln-tRNA(Gln) through the transamidation of misacylated Asp-tRNA(Asn) or Glu-tRNA(Gln) in organisms which lack either or both of asparaginyl-tRNA or glutaminyl-tRNA synthetases. The reaction takes place in the presence of glutamine and ATP through an activated phospho-Asp-tRNA(Asn) or phospho-Glu-tRNA(Gln).</text>
</comment>
<dbReference type="GO" id="GO:0050566">
    <property type="term" value="F:asparaginyl-tRNA synthase (glutamine-hydrolyzing) activity"/>
    <property type="evidence" value="ECO:0007669"/>
    <property type="project" value="RHEA"/>
</dbReference>
<dbReference type="SUPFAM" id="SSF141000">
    <property type="entry name" value="Glu-tRNAGln amidotransferase C subunit"/>
    <property type="match status" value="1"/>
</dbReference>
<keyword evidence="7" id="KW-0808">Transferase</keyword>
<dbReference type="HAMAP" id="MF_00122">
    <property type="entry name" value="GatC"/>
    <property type="match status" value="1"/>
</dbReference>
<comment type="catalytic activity">
    <reaction evidence="4 6">
        <text>L-aspartyl-tRNA(Asn) + L-glutamine + ATP + H2O = L-asparaginyl-tRNA(Asn) + L-glutamate + ADP + phosphate + 2 H(+)</text>
        <dbReference type="Rhea" id="RHEA:14513"/>
        <dbReference type="Rhea" id="RHEA-COMP:9674"/>
        <dbReference type="Rhea" id="RHEA-COMP:9677"/>
        <dbReference type="ChEBI" id="CHEBI:15377"/>
        <dbReference type="ChEBI" id="CHEBI:15378"/>
        <dbReference type="ChEBI" id="CHEBI:29985"/>
        <dbReference type="ChEBI" id="CHEBI:30616"/>
        <dbReference type="ChEBI" id="CHEBI:43474"/>
        <dbReference type="ChEBI" id="CHEBI:58359"/>
        <dbReference type="ChEBI" id="CHEBI:78515"/>
        <dbReference type="ChEBI" id="CHEBI:78516"/>
        <dbReference type="ChEBI" id="CHEBI:456216"/>
    </reaction>
</comment>
<comment type="caution">
    <text evidence="7">The sequence shown here is derived from an EMBL/GenBank/DDBJ whole genome shotgun (WGS) entry which is preliminary data.</text>
</comment>
<dbReference type="PANTHER" id="PTHR15004">
    <property type="entry name" value="GLUTAMYL-TRNA(GLN) AMIDOTRANSFERASE SUBUNIT C, MITOCHONDRIAL"/>
    <property type="match status" value="1"/>
</dbReference>
<reference evidence="7 8" key="1">
    <citation type="submission" date="2016-05" db="EMBL/GenBank/DDBJ databases">
        <title>Microbial solvent formation.</title>
        <authorList>
            <person name="Poehlein A."/>
            <person name="Montoya Solano J.D."/>
            <person name="Flitsch S."/>
            <person name="Krabben P."/>
            <person name="Duerre P."/>
            <person name="Daniel R."/>
        </authorList>
    </citation>
    <scope>NUCLEOTIDE SEQUENCE [LARGE SCALE GENOMIC DNA]</scope>
    <source>
        <strain evidence="7 8">L1-8</strain>
    </source>
</reference>
<dbReference type="InterPro" id="IPR036113">
    <property type="entry name" value="Asp/Glu-ADT_sf_sub_c"/>
</dbReference>
<dbReference type="GO" id="GO:0005524">
    <property type="term" value="F:ATP binding"/>
    <property type="evidence" value="ECO:0007669"/>
    <property type="project" value="UniProtKB-KW"/>
</dbReference>
<dbReference type="EC" id="6.3.5.-" evidence="6"/>
<dbReference type="Proteomes" id="UP000191154">
    <property type="component" value="Unassembled WGS sequence"/>
</dbReference>
<evidence type="ECO:0000256" key="1">
    <source>
        <dbReference type="ARBA" id="ARBA00010757"/>
    </source>
</evidence>
<evidence type="ECO:0000256" key="4">
    <source>
        <dbReference type="ARBA" id="ARBA00047380"/>
    </source>
</evidence>
<keyword evidence="6" id="KW-0547">Nucleotide-binding</keyword>
<dbReference type="GO" id="GO:0070681">
    <property type="term" value="P:glutaminyl-tRNAGln biosynthesis via transamidation"/>
    <property type="evidence" value="ECO:0007669"/>
    <property type="project" value="TreeGrafter"/>
</dbReference>
<evidence type="ECO:0000256" key="3">
    <source>
        <dbReference type="ARBA" id="ARBA00024799"/>
    </source>
</evidence>
<dbReference type="InterPro" id="IPR003837">
    <property type="entry name" value="GatC"/>
</dbReference>
<proteinExistence type="inferred from homology"/>
<dbReference type="GO" id="GO:0016740">
    <property type="term" value="F:transferase activity"/>
    <property type="evidence" value="ECO:0007669"/>
    <property type="project" value="UniProtKB-KW"/>
</dbReference>
<dbReference type="NCBIfam" id="TIGR00135">
    <property type="entry name" value="gatC"/>
    <property type="match status" value="1"/>
</dbReference>
<keyword evidence="6 7" id="KW-0436">Ligase</keyword>
<protein>
    <recommendedName>
        <fullName evidence="6">Aspartyl/glutamyl-tRNA(Asn/Gln) amidotransferase subunit C</fullName>
        <shortName evidence="6">Asp/Glu-ADT subunit C</shortName>
        <ecNumber evidence="6">6.3.5.-</ecNumber>
    </recommendedName>
</protein>
<dbReference type="STRING" id="169679.CSACC_03790"/>
<dbReference type="Gene3D" id="1.10.20.60">
    <property type="entry name" value="Glu-tRNAGln amidotransferase C subunit, N-terminal domain"/>
    <property type="match status" value="1"/>
</dbReference>
<dbReference type="PANTHER" id="PTHR15004:SF0">
    <property type="entry name" value="GLUTAMYL-TRNA(GLN) AMIDOTRANSFERASE SUBUNIT C, MITOCHONDRIAL"/>
    <property type="match status" value="1"/>
</dbReference>
<comment type="similarity">
    <text evidence="1 6">Belongs to the GatC family.</text>
</comment>
<evidence type="ECO:0000256" key="5">
    <source>
        <dbReference type="ARBA" id="ARBA00047913"/>
    </source>
</evidence>
<evidence type="ECO:0000313" key="8">
    <source>
        <dbReference type="Proteomes" id="UP000191154"/>
    </source>
</evidence>
<gene>
    <name evidence="7" type="primary">gatC_2</name>
    <name evidence="6" type="synonym">gatC</name>
    <name evidence="7" type="ORF">CLOSAC_29500</name>
</gene>
<keyword evidence="6" id="KW-0067">ATP-binding</keyword>
<comment type="subunit">
    <text evidence="2 6">Heterotrimer of A, B and C subunits.</text>
</comment>
<keyword evidence="6" id="KW-0648">Protein biosynthesis</keyword>
<evidence type="ECO:0000256" key="2">
    <source>
        <dbReference type="ARBA" id="ARBA00011123"/>
    </source>
</evidence>
<accession>A0A1S8N4N5</accession>
<name>A0A1S8N4N5_CLOSA</name>
<dbReference type="EMBL" id="LZYZ01000005">
    <property type="protein sequence ID" value="OOM11390.1"/>
    <property type="molecule type" value="Genomic_DNA"/>
</dbReference>
<dbReference type="Pfam" id="PF02686">
    <property type="entry name" value="GatC"/>
    <property type="match status" value="1"/>
</dbReference>
<dbReference type="GO" id="GO:0006450">
    <property type="term" value="P:regulation of translational fidelity"/>
    <property type="evidence" value="ECO:0007669"/>
    <property type="project" value="InterPro"/>
</dbReference>
<evidence type="ECO:0000256" key="6">
    <source>
        <dbReference type="HAMAP-Rule" id="MF_00122"/>
    </source>
</evidence>
<organism evidence="7 8">
    <name type="scientific">Clostridium saccharobutylicum</name>
    <dbReference type="NCBI Taxonomy" id="169679"/>
    <lineage>
        <taxon>Bacteria</taxon>
        <taxon>Bacillati</taxon>
        <taxon>Bacillota</taxon>
        <taxon>Clostridia</taxon>
        <taxon>Eubacteriales</taxon>
        <taxon>Clostridiaceae</taxon>
        <taxon>Clostridium</taxon>
    </lineage>
</organism>
<dbReference type="AlphaFoldDB" id="A0A1S8N4N5"/>
<evidence type="ECO:0000313" key="7">
    <source>
        <dbReference type="EMBL" id="OOM11390.1"/>
    </source>
</evidence>
<dbReference type="GO" id="GO:0050567">
    <property type="term" value="F:glutaminyl-tRNA synthase (glutamine-hydrolyzing) activity"/>
    <property type="evidence" value="ECO:0007669"/>
    <property type="project" value="UniProtKB-UniRule"/>
</dbReference>